<evidence type="ECO:0000256" key="2">
    <source>
        <dbReference type="ARBA" id="ARBA00022864"/>
    </source>
</evidence>
<evidence type="ECO:0000256" key="6">
    <source>
        <dbReference type="PROSITE-ProRule" id="PRU00110"/>
    </source>
</evidence>
<sequence length="301" mass="33379">MDLLSQLRGQIADFSAFLHREGFVDNQFTQLQKLRDESSPGFVVEVVSLFFEDCEKLVNNMAKALEQQIVDFKQVDSHVHQLKGSSSSIGAARIHNVCIAFKTCCEDQNRDGCVRCLQQVNHECIQLKNNLQTLFKVVFFFPRRYFPPSISSVYMTEKKLIALRALKTIASPVSTASLLSVASFDLTSTGATDNRCWRIDSCNAIGIVKTLLPIDRSRTVQVNEDSTSDAAKHIMISKTSVVQKCGSIKCNVEGESPLSSVLICTSVIRASPCFRRPEYGLVVSGKCGPPVTEPIHQRSLL</sequence>
<dbReference type="InterPro" id="IPR036641">
    <property type="entry name" value="HPT_dom_sf"/>
</dbReference>
<dbReference type="InterPro" id="IPR008207">
    <property type="entry name" value="Sig_transdc_His_kin_Hpt_dom"/>
</dbReference>
<dbReference type="GO" id="GO:0005829">
    <property type="term" value="C:cytosol"/>
    <property type="evidence" value="ECO:0007669"/>
    <property type="project" value="UniProtKB-SubCell"/>
</dbReference>
<evidence type="ECO:0000259" key="8">
    <source>
        <dbReference type="PROSITE" id="PS50894"/>
    </source>
</evidence>
<comment type="function">
    <text evidence="7">Functions as a two-component phosphorelay mediators between cytokinin sensor histidine kinases and response regulators (B-type ARRs). Plays an important role in propagating cytokinin signal transduction.</text>
</comment>
<dbReference type="EMBL" id="VDCV01000014">
    <property type="protein sequence ID" value="KAB5527493.1"/>
    <property type="molecule type" value="Genomic_DNA"/>
</dbReference>
<dbReference type="Gene3D" id="1.20.120.160">
    <property type="entry name" value="HPT domain"/>
    <property type="match status" value="1"/>
</dbReference>
<dbReference type="Pfam" id="PF01627">
    <property type="entry name" value="Hpt"/>
    <property type="match status" value="1"/>
</dbReference>
<evidence type="ECO:0000313" key="9">
    <source>
        <dbReference type="EMBL" id="KAB5527493.1"/>
    </source>
</evidence>
<comment type="caution">
    <text evidence="9">The sequence shown here is derived from an EMBL/GenBank/DDBJ whole genome shotgun (WGS) entry which is preliminary data.</text>
</comment>
<comment type="subcellular location">
    <subcellularLocation>
        <location evidence="7">Cytoplasm</location>
        <location evidence="7">Cytosol</location>
    </subcellularLocation>
    <subcellularLocation>
        <location evidence="7">Nucleus</location>
    </subcellularLocation>
</comment>
<organism evidence="9 10">
    <name type="scientific">Salix brachista</name>
    <dbReference type="NCBI Taxonomy" id="2182728"/>
    <lineage>
        <taxon>Eukaryota</taxon>
        <taxon>Viridiplantae</taxon>
        <taxon>Streptophyta</taxon>
        <taxon>Embryophyta</taxon>
        <taxon>Tracheophyta</taxon>
        <taxon>Spermatophyta</taxon>
        <taxon>Magnoliopsida</taxon>
        <taxon>eudicotyledons</taxon>
        <taxon>Gunneridae</taxon>
        <taxon>Pentapetalae</taxon>
        <taxon>rosids</taxon>
        <taxon>fabids</taxon>
        <taxon>Malpighiales</taxon>
        <taxon>Salicaceae</taxon>
        <taxon>Saliceae</taxon>
        <taxon>Salix</taxon>
    </lineage>
</organism>
<reference evidence="10" key="1">
    <citation type="journal article" date="2019" name="Gigascience">
        <title>De novo genome assembly of the endangered Acer yangbiense, a plant species with extremely small populations endemic to Yunnan Province, China.</title>
        <authorList>
            <person name="Yang J."/>
            <person name="Wariss H.M."/>
            <person name="Tao L."/>
            <person name="Zhang R."/>
            <person name="Yun Q."/>
            <person name="Hollingsworth P."/>
            <person name="Dao Z."/>
            <person name="Luo G."/>
            <person name="Guo H."/>
            <person name="Ma Y."/>
            <person name="Sun W."/>
        </authorList>
    </citation>
    <scope>NUCLEOTIDE SEQUENCE [LARGE SCALE GENOMIC DNA]</scope>
    <source>
        <strain evidence="10">cv. br00</strain>
    </source>
</reference>
<dbReference type="CDD" id="cd00088">
    <property type="entry name" value="HPT"/>
    <property type="match status" value="1"/>
</dbReference>
<dbReference type="GO" id="GO:0009927">
    <property type="term" value="F:histidine phosphotransfer kinase activity"/>
    <property type="evidence" value="ECO:0007669"/>
    <property type="project" value="UniProtKB-UniRule"/>
</dbReference>
<protein>
    <recommendedName>
        <fullName evidence="7">Histidine-containing phosphotransfer protein</fullName>
    </recommendedName>
</protein>
<keyword evidence="4 7" id="KW-0902">Two-component regulatory system</keyword>
<comment type="domain">
    <text evidence="7">Histidine-containing phosphotransfer domain (HPt) contains an active histidine that mediates the phosphotransfer.</text>
</comment>
<dbReference type="GO" id="GO:0000160">
    <property type="term" value="P:phosphorelay signal transduction system"/>
    <property type="evidence" value="ECO:0007669"/>
    <property type="project" value="UniProtKB-UniRule"/>
</dbReference>
<dbReference type="PROSITE" id="PS50894">
    <property type="entry name" value="HPT"/>
    <property type="match status" value="1"/>
</dbReference>
<name>A0A5N5KCB5_9ROSI</name>
<evidence type="ECO:0000256" key="4">
    <source>
        <dbReference type="ARBA" id="ARBA00023012"/>
    </source>
</evidence>
<keyword evidence="10" id="KW-1185">Reference proteome</keyword>
<feature type="domain" description="HPt" evidence="8">
    <location>
        <begin position="39"/>
        <end position="134"/>
    </location>
</feature>
<dbReference type="SUPFAM" id="SSF47226">
    <property type="entry name" value="Histidine-containing phosphotransfer domain, HPT domain"/>
    <property type="match status" value="1"/>
</dbReference>
<evidence type="ECO:0000256" key="1">
    <source>
        <dbReference type="ARBA" id="ARBA00022490"/>
    </source>
</evidence>
<keyword evidence="1" id="KW-0963">Cytoplasm</keyword>
<dbReference type="AlphaFoldDB" id="A0A5N5KCB5"/>
<evidence type="ECO:0000313" key="10">
    <source>
        <dbReference type="Proteomes" id="UP000326939"/>
    </source>
</evidence>
<feature type="modified residue" description="Phosphohistidine" evidence="6">
    <location>
        <position position="80"/>
    </location>
</feature>
<proteinExistence type="predicted"/>
<keyword evidence="3" id="KW-0007">Acetylation</keyword>
<evidence type="ECO:0000256" key="7">
    <source>
        <dbReference type="RuleBase" id="RU369004"/>
    </source>
</evidence>
<dbReference type="FunFam" id="1.20.120.160:FF:000001">
    <property type="entry name" value="Histidine-containing phosphotransfer protein 1"/>
    <property type="match status" value="1"/>
</dbReference>
<accession>A0A5N5KCB5</accession>
<evidence type="ECO:0000256" key="3">
    <source>
        <dbReference type="ARBA" id="ARBA00022990"/>
    </source>
</evidence>
<dbReference type="GO" id="GO:0005634">
    <property type="term" value="C:nucleus"/>
    <property type="evidence" value="ECO:0007669"/>
    <property type="project" value="UniProtKB-SubCell"/>
</dbReference>
<gene>
    <name evidence="9" type="ORF">DKX38_021340</name>
</gene>
<keyword evidence="6" id="KW-0597">Phosphoprotein</keyword>
<dbReference type="GO" id="GO:0043424">
    <property type="term" value="F:protein histidine kinase binding"/>
    <property type="evidence" value="ECO:0007669"/>
    <property type="project" value="UniProtKB-UniRule"/>
</dbReference>
<dbReference type="Proteomes" id="UP000326939">
    <property type="component" value="Chromosome 14"/>
</dbReference>
<dbReference type="GO" id="GO:0009736">
    <property type="term" value="P:cytokinin-activated signaling pathway"/>
    <property type="evidence" value="ECO:0007669"/>
    <property type="project" value="UniProtKB-KW"/>
</dbReference>
<keyword evidence="2 7" id="KW-0932">Cytokinin signaling pathway</keyword>
<keyword evidence="5" id="KW-0539">Nucleus</keyword>
<evidence type="ECO:0000256" key="5">
    <source>
        <dbReference type="ARBA" id="ARBA00023242"/>
    </source>
</evidence>
<dbReference type="PANTHER" id="PTHR28242:SF13">
    <property type="entry name" value="HISTIDINE-CONTAINING PHOSPHOTRANSFER PROTEIN 5"/>
    <property type="match status" value="1"/>
</dbReference>
<dbReference type="InterPro" id="IPR045871">
    <property type="entry name" value="AHP1-5/YPD1"/>
</dbReference>
<dbReference type="PANTHER" id="PTHR28242">
    <property type="entry name" value="PHOSPHORELAY INTERMEDIATE PROTEIN YPD1"/>
    <property type="match status" value="1"/>
</dbReference>